<accession>A0A0F9D6Q0</accession>
<gene>
    <name evidence="1" type="ORF">LCGC14_2237410</name>
</gene>
<dbReference type="EMBL" id="LAZR01030230">
    <property type="protein sequence ID" value="KKL57244.1"/>
    <property type="molecule type" value="Genomic_DNA"/>
</dbReference>
<name>A0A0F9D6Q0_9ZZZZ</name>
<reference evidence="1" key="1">
    <citation type="journal article" date="2015" name="Nature">
        <title>Complex archaea that bridge the gap between prokaryotes and eukaryotes.</title>
        <authorList>
            <person name="Spang A."/>
            <person name="Saw J.H."/>
            <person name="Jorgensen S.L."/>
            <person name="Zaremba-Niedzwiedzka K."/>
            <person name="Martijn J."/>
            <person name="Lind A.E."/>
            <person name="van Eijk R."/>
            <person name="Schleper C."/>
            <person name="Guy L."/>
            <person name="Ettema T.J."/>
        </authorList>
    </citation>
    <scope>NUCLEOTIDE SEQUENCE</scope>
</reference>
<sequence length="194" mass="22641">MKFEQTHWLRKSIKVMVREGCVYNENGVNLFFNGKDLNPDLEPITTTRTVFLARCGYEYFTHSYSHGPISEAMMWASREVAKCFLKSYDYTFDIIEFKLVEVKPTIRITLTSEGTDGVWTRVFQNFNSLSRDTLDELLLQDIKETQIFAYEDSKRSGELKKLRDILQHAFPCIRTYDIILGGVLLGHLEYEVIK</sequence>
<comment type="caution">
    <text evidence="1">The sequence shown here is derived from an EMBL/GenBank/DDBJ whole genome shotgun (WGS) entry which is preliminary data.</text>
</comment>
<organism evidence="1">
    <name type="scientific">marine sediment metagenome</name>
    <dbReference type="NCBI Taxonomy" id="412755"/>
    <lineage>
        <taxon>unclassified sequences</taxon>
        <taxon>metagenomes</taxon>
        <taxon>ecological metagenomes</taxon>
    </lineage>
</organism>
<dbReference type="AlphaFoldDB" id="A0A0F9D6Q0"/>
<evidence type="ECO:0000313" key="1">
    <source>
        <dbReference type="EMBL" id="KKL57244.1"/>
    </source>
</evidence>
<proteinExistence type="predicted"/>
<protein>
    <submittedName>
        <fullName evidence="1">Uncharacterized protein</fullName>
    </submittedName>
</protein>